<dbReference type="InterPro" id="IPR013320">
    <property type="entry name" value="ConA-like_dom_sf"/>
</dbReference>
<keyword evidence="1" id="KW-0812">Transmembrane</keyword>
<organism evidence="2">
    <name type="scientific">viral metagenome</name>
    <dbReference type="NCBI Taxonomy" id="1070528"/>
    <lineage>
        <taxon>unclassified sequences</taxon>
        <taxon>metagenomes</taxon>
        <taxon>organismal metagenomes</taxon>
    </lineage>
</organism>
<dbReference type="AlphaFoldDB" id="A0A6C0DQ28"/>
<dbReference type="SUPFAM" id="SSF49899">
    <property type="entry name" value="Concanavalin A-like lectins/glucanases"/>
    <property type="match status" value="1"/>
</dbReference>
<dbReference type="EMBL" id="MN739654">
    <property type="protein sequence ID" value="QHT18320.1"/>
    <property type="molecule type" value="Genomic_DNA"/>
</dbReference>
<dbReference type="Pfam" id="PF13385">
    <property type="entry name" value="Laminin_G_3"/>
    <property type="match status" value="1"/>
</dbReference>
<proteinExistence type="predicted"/>
<evidence type="ECO:0000313" key="2">
    <source>
        <dbReference type="EMBL" id="QHT18320.1"/>
    </source>
</evidence>
<keyword evidence="1" id="KW-0472">Membrane</keyword>
<dbReference type="Gene3D" id="2.60.120.200">
    <property type="match status" value="1"/>
</dbReference>
<feature type="transmembrane region" description="Helical" evidence="1">
    <location>
        <begin position="12"/>
        <end position="33"/>
    </location>
</feature>
<accession>A0A6C0DQ28</accession>
<keyword evidence="1" id="KW-1133">Transmembrane helix</keyword>
<protein>
    <recommendedName>
        <fullName evidence="3">Lectin/glucanase superfamily protein</fullName>
    </recommendedName>
</protein>
<name>A0A6C0DQ28_9ZZZZ</name>
<reference evidence="2" key="1">
    <citation type="journal article" date="2020" name="Nature">
        <title>Giant virus diversity and host interactions through global metagenomics.</title>
        <authorList>
            <person name="Schulz F."/>
            <person name="Roux S."/>
            <person name="Paez-Espino D."/>
            <person name="Jungbluth S."/>
            <person name="Walsh D.A."/>
            <person name="Denef V.J."/>
            <person name="McMahon K.D."/>
            <person name="Konstantinidis K.T."/>
            <person name="Eloe-Fadrosh E.A."/>
            <person name="Kyrpides N.C."/>
            <person name="Woyke T."/>
        </authorList>
    </citation>
    <scope>NUCLEOTIDE SEQUENCE</scope>
    <source>
        <strain evidence="2">GVMAG-M-3300023174-46</strain>
    </source>
</reference>
<sequence>MNSNSQRRGFSVTQGIVAAIVLLLIIAASYYLYKFLFGVNQIKMSATILGPVTSAVNTHIDLVTGVDAVQIVDISGVVDNGQYSSSFWLYVNNTADFTGSPTPLVHLFEISNGKTSAGKIAGSSGSCDTNGMESRLRTILQLAADTEGFVAGSSGGFTAGTAPAATLGINRSTVNKNVLLFVGMNPRDGSLIVRQNTNDGYNITNDTSMATNSMTEYNYSLPGLINNYNSPQSVFQRDDRCDILNGIEYQRWVHVTVVGNQRTLDIYVDGKLARSCVYSSYFSSGSKDAIAQAFVGAGNGGKFKGYFSNVMYYNYAMSPEEIWAMYQAGPGSPFTLSQFFKNLFSVNLTFKG</sequence>
<evidence type="ECO:0000256" key="1">
    <source>
        <dbReference type="SAM" id="Phobius"/>
    </source>
</evidence>
<evidence type="ECO:0008006" key="3">
    <source>
        <dbReference type="Google" id="ProtNLM"/>
    </source>
</evidence>